<reference evidence="2" key="1">
    <citation type="submission" date="2016-06" db="EMBL/GenBank/DDBJ databases">
        <title>Parallel loss of symbiosis genes in relatives of nitrogen-fixing non-legume Parasponia.</title>
        <authorList>
            <person name="Van Velzen R."/>
            <person name="Holmer R."/>
            <person name="Bu F."/>
            <person name="Rutten L."/>
            <person name="Van Zeijl A."/>
            <person name="Liu W."/>
            <person name="Santuari L."/>
            <person name="Cao Q."/>
            <person name="Sharma T."/>
            <person name="Shen D."/>
            <person name="Roswanjaya Y."/>
            <person name="Wardhani T."/>
            <person name="Kalhor M.S."/>
            <person name="Jansen J."/>
            <person name="Van den Hoogen J."/>
            <person name="Gungor B."/>
            <person name="Hartog M."/>
            <person name="Hontelez J."/>
            <person name="Verver J."/>
            <person name="Yang W.-C."/>
            <person name="Schijlen E."/>
            <person name="Repin R."/>
            <person name="Schilthuizen M."/>
            <person name="Schranz E."/>
            <person name="Heidstra R."/>
            <person name="Miyata K."/>
            <person name="Fedorova E."/>
            <person name="Kohlen W."/>
            <person name="Bisseling T."/>
            <person name="Smit S."/>
            <person name="Geurts R."/>
        </authorList>
    </citation>
    <scope>NUCLEOTIDE SEQUENCE [LARGE SCALE GENOMIC DNA]</scope>
    <source>
        <strain evidence="2">cv. RG33-2</strain>
    </source>
</reference>
<accession>A0A2P5BDJ9</accession>
<proteinExistence type="predicted"/>
<evidence type="ECO:0000313" key="2">
    <source>
        <dbReference type="Proteomes" id="UP000237000"/>
    </source>
</evidence>
<dbReference type="AlphaFoldDB" id="A0A2P5BDJ9"/>
<organism evidence="1 2">
    <name type="scientific">Trema orientale</name>
    <name type="common">Charcoal tree</name>
    <name type="synonym">Celtis orientalis</name>
    <dbReference type="NCBI Taxonomy" id="63057"/>
    <lineage>
        <taxon>Eukaryota</taxon>
        <taxon>Viridiplantae</taxon>
        <taxon>Streptophyta</taxon>
        <taxon>Embryophyta</taxon>
        <taxon>Tracheophyta</taxon>
        <taxon>Spermatophyta</taxon>
        <taxon>Magnoliopsida</taxon>
        <taxon>eudicotyledons</taxon>
        <taxon>Gunneridae</taxon>
        <taxon>Pentapetalae</taxon>
        <taxon>rosids</taxon>
        <taxon>fabids</taxon>
        <taxon>Rosales</taxon>
        <taxon>Cannabaceae</taxon>
        <taxon>Trema</taxon>
    </lineage>
</organism>
<protein>
    <submittedName>
        <fullName evidence="1">Uncharacterized protein</fullName>
    </submittedName>
</protein>
<keyword evidence="2" id="KW-1185">Reference proteome</keyword>
<gene>
    <name evidence="1" type="ORF">TorRG33x02_324990</name>
</gene>
<sequence>PHGPGWYCAFSSECGPAHKAWPTLTSLARMAISATNNRDFVRLLACLGGATSGSDHRHWVAGRRGAVWPKLGFG</sequence>
<name>A0A2P5BDJ9_TREOI</name>
<dbReference type="EMBL" id="JXTC01000546">
    <property type="protein sequence ID" value="PON46836.1"/>
    <property type="molecule type" value="Genomic_DNA"/>
</dbReference>
<dbReference type="Proteomes" id="UP000237000">
    <property type="component" value="Unassembled WGS sequence"/>
</dbReference>
<feature type="non-terminal residue" evidence="1">
    <location>
        <position position="1"/>
    </location>
</feature>
<dbReference type="InParanoid" id="A0A2P5BDJ9"/>
<evidence type="ECO:0000313" key="1">
    <source>
        <dbReference type="EMBL" id="PON46836.1"/>
    </source>
</evidence>
<comment type="caution">
    <text evidence="1">The sequence shown here is derived from an EMBL/GenBank/DDBJ whole genome shotgun (WGS) entry which is preliminary data.</text>
</comment>